<comment type="caution">
    <text evidence="1">The sequence shown here is derived from an EMBL/GenBank/DDBJ whole genome shotgun (WGS) entry which is preliminary data.</text>
</comment>
<reference evidence="1 2" key="1">
    <citation type="journal article" date="2018" name="Sci. Rep.">
        <title>Genomic signatures of local adaptation to the degree of environmental predictability in rotifers.</title>
        <authorList>
            <person name="Franch-Gras L."/>
            <person name="Hahn C."/>
            <person name="Garcia-Roger E.M."/>
            <person name="Carmona M.J."/>
            <person name="Serra M."/>
            <person name="Gomez A."/>
        </authorList>
    </citation>
    <scope>NUCLEOTIDE SEQUENCE [LARGE SCALE GENOMIC DNA]</scope>
    <source>
        <strain evidence="1">HYR1</strain>
    </source>
</reference>
<accession>A0A3M7R0H1</accession>
<keyword evidence="2" id="KW-1185">Reference proteome</keyword>
<protein>
    <submittedName>
        <fullName evidence="1">Uncharacterized protein</fullName>
    </submittedName>
</protein>
<dbReference type="EMBL" id="REGN01004631">
    <property type="protein sequence ID" value="RNA16768.1"/>
    <property type="molecule type" value="Genomic_DNA"/>
</dbReference>
<evidence type="ECO:0000313" key="1">
    <source>
        <dbReference type="EMBL" id="RNA16768.1"/>
    </source>
</evidence>
<organism evidence="1 2">
    <name type="scientific">Brachionus plicatilis</name>
    <name type="common">Marine rotifer</name>
    <name type="synonym">Brachionus muelleri</name>
    <dbReference type="NCBI Taxonomy" id="10195"/>
    <lineage>
        <taxon>Eukaryota</taxon>
        <taxon>Metazoa</taxon>
        <taxon>Spiralia</taxon>
        <taxon>Gnathifera</taxon>
        <taxon>Rotifera</taxon>
        <taxon>Eurotatoria</taxon>
        <taxon>Monogononta</taxon>
        <taxon>Pseudotrocha</taxon>
        <taxon>Ploima</taxon>
        <taxon>Brachionidae</taxon>
        <taxon>Brachionus</taxon>
    </lineage>
</organism>
<dbReference type="Proteomes" id="UP000276133">
    <property type="component" value="Unassembled WGS sequence"/>
</dbReference>
<sequence>MYDLIKGSSDGFLPRNLLNISFACKDEPFFKYVSRYLSPTPFNLLSLSKPTSLNASNRSNLRQTILWNNNLPFTIRSNISSGILWPFLFELIFFITCGTNKKRLRKKEVKKDGTEAISLMIIKFILNPPYSKNILEKKNQACNTKFLLIPYKAVMRSSLEISHFVNLNFTKKRNKKKPIATQYLKRFYTREALIQENSNMVKVLYSPRFLTFMFKYVFYTSSGIGPYIVYFKVTRQISVISRKFLKLVQILLNHSE</sequence>
<proteinExistence type="predicted"/>
<evidence type="ECO:0000313" key="2">
    <source>
        <dbReference type="Proteomes" id="UP000276133"/>
    </source>
</evidence>
<gene>
    <name evidence="1" type="ORF">BpHYR1_003039</name>
</gene>
<name>A0A3M7R0H1_BRAPC</name>
<dbReference type="AlphaFoldDB" id="A0A3M7R0H1"/>